<evidence type="ECO:0000256" key="3">
    <source>
        <dbReference type="ARBA" id="ARBA00022989"/>
    </source>
</evidence>
<feature type="domain" description="Major facilitator superfamily (MFS) profile" evidence="6">
    <location>
        <begin position="14"/>
        <end position="468"/>
    </location>
</feature>
<dbReference type="GO" id="GO:0022857">
    <property type="term" value="F:transmembrane transporter activity"/>
    <property type="evidence" value="ECO:0007669"/>
    <property type="project" value="InterPro"/>
</dbReference>
<comment type="subcellular location">
    <subcellularLocation>
        <location evidence="1">Cell membrane</location>
        <topology evidence="1">Multi-pass membrane protein</topology>
    </subcellularLocation>
</comment>
<accession>A0A417Z1Z4</accession>
<comment type="caution">
    <text evidence="7">The sequence shown here is derived from an EMBL/GenBank/DDBJ whole genome shotgun (WGS) entry which is preliminary data.</text>
</comment>
<evidence type="ECO:0000313" key="8">
    <source>
        <dbReference type="Proteomes" id="UP000285376"/>
    </source>
</evidence>
<dbReference type="EMBL" id="QWLM01000018">
    <property type="protein sequence ID" value="RHW44323.1"/>
    <property type="molecule type" value="Genomic_DNA"/>
</dbReference>
<feature type="transmembrane region" description="Helical" evidence="5">
    <location>
        <begin position="374"/>
        <end position="398"/>
    </location>
</feature>
<feature type="transmembrane region" description="Helical" evidence="5">
    <location>
        <begin position="343"/>
        <end position="362"/>
    </location>
</feature>
<reference evidence="7 8" key="1">
    <citation type="submission" date="2018-08" db="EMBL/GenBank/DDBJ databases">
        <title>Whole genome sequence analysis of Dermacoccus abyssi bacteria isolated from Deep Mariana trench Micromonospora spp reveals genes involved in the environmental adaptation and production of secondary metabolites.</title>
        <authorList>
            <person name="Abdel-Mageed W.M."/>
            <person name="Lehri B."/>
            <person name="Nouioui I."/>
            <person name="Goodfellow I."/>
            <person name="Jaspars M."/>
            <person name="Karlyshev A."/>
        </authorList>
    </citation>
    <scope>NUCLEOTIDE SEQUENCE [LARGE SCALE GENOMIC DNA]</scope>
    <source>
        <strain evidence="7 8">MT1.1</strain>
    </source>
</reference>
<feature type="transmembrane region" description="Helical" evidence="5">
    <location>
        <begin position="109"/>
        <end position="130"/>
    </location>
</feature>
<gene>
    <name evidence="7" type="ORF">D1832_12905</name>
</gene>
<dbReference type="Pfam" id="PF07690">
    <property type="entry name" value="MFS_1"/>
    <property type="match status" value="1"/>
</dbReference>
<feature type="transmembrane region" description="Helical" evidence="5">
    <location>
        <begin position="85"/>
        <end position="103"/>
    </location>
</feature>
<keyword evidence="4 5" id="KW-0472">Membrane</keyword>
<feature type="transmembrane region" description="Helical" evidence="5">
    <location>
        <begin position="313"/>
        <end position="336"/>
    </location>
</feature>
<sequence>MEQSTRSGGDVVPKIAAVVGFLVVVELTSGVIQGYFTPLYTDIARHLGIHDADVNWFEAAQLLVSAVTVPVLARLGDMVGHKRVLMLSSAITACAAWGVAFAPNFWLFLIAWALMGPYVVWLPLEIALVHRRTKGDSSRTRTAAAVLVLALEVGVIAGALTSGALQPVFGMTGLLAIPAFAITACFVVIWFGVPETPPTGSHRLDLPGAALLCGLLLAVMAGLMLVRFVGPGSPWPWLALVVGAGLVVPFGRHEMRHPDPVIDVRLLRERRQLSVQLATGLFGFSVLGAQIPLSTFARTDPDVTGSGLGASAGGVSMLIGGYVLSMGLGAVTAPALAKRLGEFGALAVAACFVALGYGLNVVSHGSVFGLLVNMMIAGIGSGALVAALPVAAAGAAPASHTGQMTGLTNMAKTVGGAIASSIFALCLASAGQTEDVGDHAPLGGYLAVWAICSATAVGAALLLWRARRMSGGLKPD</sequence>
<dbReference type="PANTHER" id="PTHR42718:SF39">
    <property type="entry name" value="ACTINORHODIN TRANSPORTER-RELATED"/>
    <property type="match status" value="1"/>
</dbReference>
<dbReference type="SUPFAM" id="SSF103473">
    <property type="entry name" value="MFS general substrate transporter"/>
    <property type="match status" value="1"/>
</dbReference>
<feature type="transmembrane region" description="Helical" evidence="5">
    <location>
        <begin position="168"/>
        <end position="192"/>
    </location>
</feature>
<evidence type="ECO:0000259" key="6">
    <source>
        <dbReference type="PROSITE" id="PS50850"/>
    </source>
</evidence>
<dbReference type="InterPro" id="IPR011701">
    <property type="entry name" value="MFS"/>
</dbReference>
<dbReference type="Proteomes" id="UP000285376">
    <property type="component" value="Unassembled WGS sequence"/>
</dbReference>
<keyword evidence="2 5" id="KW-0812">Transmembrane</keyword>
<evidence type="ECO:0000256" key="5">
    <source>
        <dbReference type="SAM" id="Phobius"/>
    </source>
</evidence>
<organism evidence="7 8">
    <name type="scientific">Dermacoccus abyssi</name>
    <dbReference type="NCBI Taxonomy" id="322596"/>
    <lineage>
        <taxon>Bacteria</taxon>
        <taxon>Bacillati</taxon>
        <taxon>Actinomycetota</taxon>
        <taxon>Actinomycetes</taxon>
        <taxon>Micrococcales</taxon>
        <taxon>Dermacoccaceae</taxon>
        <taxon>Dermacoccus</taxon>
    </lineage>
</organism>
<dbReference type="InterPro" id="IPR020846">
    <property type="entry name" value="MFS_dom"/>
</dbReference>
<feature type="transmembrane region" description="Helical" evidence="5">
    <location>
        <begin position="273"/>
        <end position="293"/>
    </location>
</feature>
<dbReference type="GO" id="GO:0005886">
    <property type="term" value="C:plasma membrane"/>
    <property type="evidence" value="ECO:0007669"/>
    <property type="project" value="UniProtKB-SubCell"/>
</dbReference>
<keyword evidence="3 5" id="KW-1133">Transmembrane helix</keyword>
<dbReference type="PANTHER" id="PTHR42718">
    <property type="entry name" value="MAJOR FACILITATOR SUPERFAMILY MULTIDRUG TRANSPORTER MFSC"/>
    <property type="match status" value="1"/>
</dbReference>
<dbReference type="PROSITE" id="PS50850">
    <property type="entry name" value="MFS"/>
    <property type="match status" value="1"/>
</dbReference>
<feature type="transmembrane region" description="Helical" evidence="5">
    <location>
        <begin position="442"/>
        <end position="464"/>
    </location>
</feature>
<evidence type="ECO:0000256" key="1">
    <source>
        <dbReference type="ARBA" id="ARBA00004651"/>
    </source>
</evidence>
<evidence type="ECO:0000256" key="4">
    <source>
        <dbReference type="ARBA" id="ARBA00023136"/>
    </source>
</evidence>
<evidence type="ECO:0000313" key="7">
    <source>
        <dbReference type="EMBL" id="RHW44323.1"/>
    </source>
</evidence>
<dbReference type="Pfam" id="PF00083">
    <property type="entry name" value="Sugar_tr"/>
    <property type="match status" value="1"/>
</dbReference>
<evidence type="ECO:0000256" key="2">
    <source>
        <dbReference type="ARBA" id="ARBA00022692"/>
    </source>
</evidence>
<dbReference type="InterPro" id="IPR005828">
    <property type="entry name" value="MFS_sugar_transport-like"/>
</dbReference>
<feature type="transmembrane region" description="Helical" evidence="5">
    <location>
        <begin position="235"/>
        <end position="252"/>
    </location>
</feature>
<feature type="transmembrane region" description="Helical" evidence="5">
    <location>
        <begin position="142"/>
        <end position="162"/>
    </location>
</feature>
<feature type="transmembrane region" description="Helical" evidence="5">
    <location>
        <begin position="204"/>
        <end position="229"/>
    </location>
</feature>
<dbReference type="AlphaFoldDB" id="A0A417Z1Z4"/>
<dbReference type="InterPro" id="IPR036259">
    <property type="entry name" value="MFS_trans_sf"/>
</dbReference>
<dbReference type="RefSeq" id="WP_118914591.1">
    <property type="nucleotide sequence ID" value="NZ_CBCRVH010000018.1"/>
</dbReference>
<name>A0A417Z1Z4_9MICO</name>
<dbReference type="Gene3D" id="1.20.1250.20">
    <property type="entry name" value="MFS general substrate transporter like domains"/>
    <property type="match status" value="1"/>
</dbReference>
<protein>
    <submittedName>
        <fullName evidence="7">MFS transporter</fullName>
    </submittedName>
</protein>
<feature type="transmembrane region" description="Helical" evidence="5">
    <location>
        <begin position="12"/>
        <end position="36"/>
    </location>
</feature>
<feature type="transmembrane region" description="Helical" evidence="5">
    <location>
        <begin position="410"/>
        <end position="430"/>
    </location>
</feature>
<proteinExistence type="predicted"/>